<evidence type="ECO:0000256" key="4">
    <source>
        <dbReference type="SAM" id="SignalP"/>
    </source>
</evidence>
<evidence type="ECO:0000256" key="2">
    <source>
        <dbReference type="ARBA" id="ARBA00022801"/>
    </source>
</evidence>
<dbReference type="Gene3D" id="2.60.120.260">
    <property type="entry name" value="Galactose-binding domain-like"/>
    <property type="match status" value="2"/>
</dbReference>
<dbReference type="SUPFAM" id="SSF49303">
    <property type="entry name" value="beta-Galactosidase/glucuronidase domain"/>
    <property type="match status" value="3"/>
</dbReference>
<dbReference type="EMBL" id="JAVDUU010000003">
    <property type="protein sequence ID" value="MDR6943745.1"/>
    <property type="molecule type" value="Genomic_DNA"/>
</dbReference>
<dbReference type="Pfam" id="PF00754">
    <property type="entry name" value="F5_F8_type_C"/>
    <property type="match status" value="1"/>
</dbReference>
<organism evidence="6 7">
    <name type="scientific">Mucilaginibacter pocheonensis</name>
    <dbReference type="NCBI Taxonomy" id="398050"/>
    <lineage>
        <taxon>Bacteria</taxon>
        <taxon>Pseudomonadati</taxon>
        <taxon>Bacteroidota</taxon>
        <taxon>Sphingobacteriia</taxon>
        <taxon>Sphingobacteriales</taxon>
        <taxon>Sphingobacteriaceae</taxon>
        <taxon>Mucilaginibacter</taxon>
    </lineage>
</organism>
<keyword evidence="2" id="KW-0378">Hydrolase</keyword>
<dbReference type="Pfam" id="PF18368">
    <property type="entry name" value="Ig_GlcNase"/>
    <property type="match status" value="1"/>
</dbReference>
<evidence type="ECO:0000313" key="6">
    <source>
        <dbReference type="EMBL" id="MDR6943745.1"/>
    </source>
</evidence>
<keyword evidence="3" id="KW-0326">Glycosidase</keyword>
<dbReference type="InterPro" id="IPR006102">
    <property type="entry name" value="Ig-like_GH2"/>
</dbReference>
<dbReference type="SUPFAM" id="SSF49785">
    <property type="entry name" value="Galactose-binding domain-like"/>
    <property type="match status" value="2"/>
</dbReference>
<dbReference type="InterPro" id="IPR041351">
    <property type="entry name" value="Ig_GlcNase"/>
</dbReference>
<dbReference type="PANTHER" id="PTHR43536:SF1">
    <property type="entry name" value="MANNOSYLGLYCOPROTEIN ENDO-BETA-MANNOSIDASE"/>
    <property type="match status" value="1"/>
</dbReference>
<dbReference type="InterPro" id="IPR000421">
    <property type="entry name" value="FA58C"/>
</dbReference>
<comment type="caution">
    <text evidence="6">The sequence shown here is derived from an EMBL/GenBank/DDBJ whole genome shotgun (WGS) entry which is preliminary data.</text>
</comment>
<keyword evidence="7" id="KW-1185">Reference proteome</keyword>
<feature type="signal peptide" evidence="4">
    <location>
        <begin position="1"/>
        <end position="26"/>
    </location>
</feature>
<dbReference type="Pfam" id="PF00703">
    <property type="entry name" value="Glyco_hydro_2"/>
    <property type="match status" value="1"/>
</dbReference>
<dbReference type="InterPro" id="IPR043534">
    <property type="entry name" value="EBDG/EBM"/>
</dbReference>
<evidence type="ECO:0000256" key="1">
    <source>
        <dbReference type="ARBA" id="ARBA00007401"/>
    </source>
</evidence>
<evidence type="ECO:0000313" key="7">
    <source>
        <dbReference type="Proteomes" id="UP001247620"/>
    </source>
</evidence>
<reference evidence="6 7" key="1">
    <citation type="submission" date="2023-07" db="EMBL/GenBank/DDBJ databases">
        <title>Sorghum-associated microbial communities from plants grown in Nebraska, USA.</title>
        <authorList>
            <person name="Schachtman D."/>
        </authorList>
    </citation>
    <scope>NUCLEOTIDE SEQUENCE [LARGE SCALE GENOMIC DNA]</scope>
    <source>
        <strain evidence="6 7">3262</strain>
    </source>
</reference>
<name>A0ABU1TEW6_9SPHI</name>
<dbReference type="Gene3D" id="3.20.20.80">
    <property type="entry name" value="Glycosidases"/>
    <property type="match status" value="1"/>
</dbReference>
<comment type="similarity">
    <text evidence="1">Belongs to the glycosyl hydrolase 2 family.</text>
</comment>
<keyword evidence="4" id="KW-0732">Signal</keyword>
<dbReference type="Pfam" id="PF22666">
    <property type="entry name" value="Glyco_hydro_2_N2"/>
    <property type="match status" value="1"/>
</dbReference>
<protein>
    <recommendedName>
        <fullName evidence="5">F5/8 type C domain-containing protein</fullName>
    </recommendedName>
</protein>
<dbReference type="Proteomes" id="UP001247620">
    <property type="component" value="Unassembled WGS sequence"/>
</dbReference>
<dbReference type="SUPFAM" id="SSF51445">
    <property type="entry name" value="(Trans)glycosidases"/>
    <property type="match status" value="1"/>
</dbReference>
<evidence type="ECO:0000259" key="5">
    <source>
        <dbReference type="PROSITE" id="PS50022"/>
    </source>
</evidence>
<dbReference type="InterPro" id="IPR008979">
    <property type="entry name" value="Galactose-bd-like_sf"/>
</dbReference>
<dbReference type="PANTHER" id="PTHR43536">
    <property type="entry name" value="MANNOSYLGLYCOPROTEIN ENDO-BETA-MANNOSIDASE"/>
    <property type="match status" value="1"/>
</dbReference>
<dbReference type="InterPro" id="IPR054593">
    <property type="entry name" value="Beta-mannosidase-like_N2"/>
</dbReference>
<dbReference type="RefSeq" id="WP_310098553.1">
    <property type="nucleotide sequence ID" value="NZ_JAVDUU010000003.1"/>
</dbReference>
<feature type="chain" id="PRO_5045212818" description="F5/8 type C domain-containing protein" evidence="4">
    <location>
        <begin position="27"/>
        <end position="987"/>
    </location>
</feature>
<gene>
    <name evidence="6" type="ORF">J2W55_003598</name>
</gene>
<dbReference type="PROSITE" id="PS50022">
    <property type="entry name" value="FA58C_3"/>
    <property type="match status" value="1"/>
</dbReference>
<accession>A0ABU1TEW6</accession>
<feature type="domain" description="F5/8 type C" evidence="5">
    <location>
        <begin position="704"/>
        <end position="841"/>
    </location>
</feature>
<evidence type="ECO:0000256" key="3">
    <source>
        <dbReference type="ARBA" id="ARBA00023295"/>
    </source>
</evidence>
<proteinExistence type="inferred from homology"/>
<dbReference type="InterPro" id="IPR017853">
    <property type="entry name" value="GH"/>
</dbReference>
<dbReference type="InterPro" id="IPR013783">
    <property type="entry name" value="Ig-like_fold"/>
</dbReference>
<dbReference type="Gene3D" id="2.60.40.10">
    <property type="entry name" value="Immunoglobulins"/>
    <property type="match status" value="3"/>
</dbReference>
<dbReference type="InterPro" id="IPR036156">
    <property type="entry name" value="Beta-gal/glucu_dom_sf"/>
</dbReference>
<sequence length="987" mass="111551">MTKNCYMALKACSALLCIVLSNNARAQTQIQMLSGSANQHWYVKAKSDLEENPVNPSITLANWTPAIVPGTVFASFVAAGAEKDPNFGDNIYKVDRNKYDRSFWYRTEFEVPAGFPQKRVWLNFDGVNRHADIYLNGIELGTLDGFMSRGRFDITGIAKKGGKNILTVLLFPPIQPLANVGSPNYVSSAGWDWMPYVPGLNSGITDKVYLSCSGDLTIQDPWVRTDLPTNARADVSIALQVKNNASHDVDGTLQGVIMPGNVQFSQKVRINRGNMSSIKLSKRDFDQLVINNPKLWWPNGYGEPNLYDLSLKLLVDNNTSDEQHIKFGIKRYSYDTIGHVLHISINGTPVFVKGGDWGMSEYLLRCHGAEYDTKIRLHKEMNFNMIRNWIGSVTDVEFYEACDKYGIMVWDEFWLNSDPNLPADLSAFNANAIEKIKRFRNHPAIAIWCADNEGWPEPPLNNWLKEDVRVFDGADRFYQPNSHAENLTGSGPWTAKDPRYYFTAYPTGSGGNKGWGMRTELGTAVFVNFESFKKFMPQEKWWPRNEMWNQHFFGPSAFNAGPDQYDHMISQGYGKPDNIEDYCRKAQFVNLESNRAMYEGWLDHMGDDASGIMTWMSQSAYPSMVWQTYDYYYDLTGAYFGARKACEPVHIQWNPVNNAIKVINTTHDDLTGLYATADIYNLDGKLVKQFSKSAQLTSPSNSAAEVFKLDFNTDHIDLARGKKIFASSSPDNSPENVNDGNSNTRWSSRYNDDEWIAVDLGKTAVINGVGLNWENAYGKSYKIEASDDNSHWHEVYRTEDGRVGWQKIEFPEVTARYVRMHGIERGSWWGYSLYDFEVYQGDVASQGLTDVHFIKLKLSDKNGKLISDNLYWRGNKRKDYTALNTLEKVNLKSTYQVRKAGGKTYITADITNPASSKSAAFGIRLMLTKKSSGEQILPAIMSDGYFSLMNGESKKVNVSFDSNLISGDDFKLTAEPYNNHINNGVSK</sequence>